<accession>A0ACC2P031</accession>
<dbReference type="Proteomes" id="UP001239111">
    <property type="component" value="Chromosome 2"/>
</dbReference>
<proteinExistence type="predicted"/>
<keyword evidence="2" id="KW-1185">Reference proteome</keyword>
<dbReference type="EMBL" id="CM056742">
    <property type="protein sequence ID" value="KAJ8676694.1"/>
    <property type="molecule type" value="Genomic_DNA"/>
</dbReference>
<name>A0ACC2P031_9HYME</name>
<reference evidence="1" key="1">
    <citation type="submission" date="2023-04" db="EMBL/GenBank/DDBJ databases">
        <title>A chromosome-level genome assembly of the parasitoid wasp Eretmocerus hayati.</title>
        <authorList>
            <person name="Zhong Y."/>
            <person name="Liu S."/>
            <person name="Liu Y."/>
        </authorList>
    </citation>
    <scope>NUCLEOTIDE SEQUENCE</scope>
    <source>
        <strain evidence="1">ZJU_SS_LIU_2023</strain>
    </source>
</reference>
<evidence type="ECO:0000313" key="1">
    <source>
        <dbReference type="EMBL" id="KAJ8676694.1"/>
    </source>
</evidence>
<sequence>MDRSISLNNYKEIDLQHEGLITPCTVVLQRRIFAPPGSSSKRSLFQDDKDVKRVCEDVSDAESDLGPMSPLALTDHSSCDSSPGRQFVSPLATPEKSPVNPRCDWNHGNNSGGLQSPLNPLGKSTRSTRFSPRRVLSLSPKSNSTQSSSYTRTENTVTSPELTDETFMPDEVVPETPGKESDFDDQNSYVAETPQKDDHPEFRLLTPHGSVYKNIPIPRVHRRKSMSSLESKECLSPEIKKCSFKRHLEDSLSCSRAKQQKTDYSFLAPKARAALFQDVDKVDVKKPDSFTLNPRSFYGSNHHPHKPVNLDWRDPKPDYKKRRSLPSYTAPFKRPGKKNRRGEINCGVGHGIKKPKAKRPSPKTITTKTEKQPDSFDKTKNVKENVDPRTDISKNSFKNRLFIKNDQMSDSSKKFFKTKVNQSDSMTVDVRMNSSDMESENDSKHISKKPRIDALSDVNDLFDDEAADPKTSELSKVDNILKILEKDWDDEQDLAVGMFEKSSYQVRKSPRKPEMRLKNLTMSPASELSNMTSTMNIQDCSRPTGDSTSELMIENVSRKESSPRLYPLFAKNYSSDKFFDESTSRKRKRATSWQLSSKHSKSENQYQIDAGQKLFGATQCNECGIVYHIGDPDDENAHLNYHNSFKILKFQGWKNERVVYRDPYTSSRIILVEPKDSNLYWKKVTEVLEIVDRDLGLSDMKLSFYRDKKVYVYVRDKTILGVLVAEHVKNAFQMIPDLLELNCCTSETTPVKCGVNVVWTAMSHRRQGIATKLVDVLRANYYYGYIMSVNDIAFSTPTPSGKQFAEKYTKTRNFKVY</sequence>
<gene>
    <name evidence="1" type="ORF">QAD02_012481</name>
</gene>
<comment type="caution">
    <text evidence="1">The sequence shown here is derived from an EMBL/GenBank/DDBJ whole genome shotgun (WGS) entry which is preliminary data.</text>
</comment>
<protein>
    <submittedName>
        <fullName evidence="1">Uncharacterized protein</fullName>
    </submittedName>
</protein>
<evidence type="ECO:0000313" key="2">
    <source>
        <dbReference type="Proteomes" id="UP001239111"/>
    </source>
</evidence>
<organism evidence="1 2">
    <name type="scientific">Eretmocerus hayati</name>
    <dbReference type="NCBI Taxonomy" id="131215"/>
    <lineage>
        <taxon>Eukaryota</taxon>
        <taxon>Metazoa</taxon>
        <taxon>Ecdysozoa</taxon>
        <taxon>Arthropoda</taxon>
        <taxon>Hexapoda</taxon>
        <taxon>Insecta</taxon>
        <taxon>Pterygota</taxon>
        <taxon>Neoptera</taxon>
        <taxon>Endopterygota</taxon>
        <taxon>Hymenoptera</taxon>
        <taxon>Apocrita</taxon>
        <taxon>Proctotrupomorpha</taxon>
        <taxon>Chalcidoidea</taxon>
        <taxon>Aphelinidae</taxon>
        <taxon>Aphelininae</taxon>
        <taxon>Eretmocerus</taxon>
    </lineage>
</organism>